<dbReference type="GO" id="GO:0006281">
    <property type="term" value="P:DNA repair"/>
    <property type="evidence" value="ECO:0007669"/>
    <property type="project" value="UniProtKB-KW"/>
</dbReference>
<evidence type="ECO:0000256" key="7">
    <source>
        <dbReference type="ARBA" id="ARBA00022763"/>
    </source>
</evidence>
<dbReference type="Gene3D" id="3.40.470.10">
    <property type="entry name" value="Uracil-DNA glycosylase-like domain"/>
    <property type="match status" value="1"/>
</dbReference>
<organism evidence="13 14">
    <name type="scientific">Vallitalea longa</name>
    <dbReference type="NCBI Taxonomy" id="2936439"/>
    <lineage>
        <taxon>Bacteria</taxon>
        <taxon>Bacillati</taxon>
        <taxon>Bacillota</taxon>
        <taxon>Clostridia</taxon>
        <taxon>Lachnospirales</taxon>
        <taxon>Vallitaleaceae</taxon>
        <taxon>Vallitalea</taxon>
    </lineage>
</organism>
<proteinExistence type="inferred from homology"/>
<evidence type="ECO:0000256" key="5">
    <source>
        <dbReference type="ARBA" id="ARBA00022485"/>
    </source>
</evidence>
<evidence type="ECO:0000256" key="11">
    <source>
        <dbReference type="ARBA" id="ARBA00023204"/>
    </source>
</evidence>
<dbReference type="SMART" id="SM00986">
    <property type="entry name" value="UDG"/>
    <property type="match status" value="1"/>
</dbReference>
<dbReference type="PANTHER" id="PTHR33693">
    <property type="entry name" value="TYPE-5 URACIL-DNA GLYCOSYLASE"/>
    <property type="match status" value="1"/>
</dbReference>
<keyword evidence="6" id="KW-0479">Metal-binding</keyword>
<dbReference type="GO" id="GO:0004844">
    <property type="term" value="F:uracil DNA N-glycosylase activity"/>
    <property type="evidence" value="ECO:0007669"/>
    <property type="project" value="UniProtKB-EC"/>
</dbReference>
<comment type="catalytic activity">
    <reaction evidence="1">
        <text>Hydrolyzes single-stranded DNA or mismatched double-stranded DNA and polynucleotides, releasing free uracil.</text>
        <dbReference type="EC" id="3.2.2.27"/>
    </reaction>
</comment>
<dbReference type="GO" id="GO:0051539">
    <property type="term" value="F:4 iron, 4 sulfur cluster binding"/>
    <property type="evidence" value="ECO:0007669"/>
    <property type="project" value="UniProtKB-KW"/>
</dbReference>
<gene>
    <name evidence="13" type="ORF">SH1V18_27030</name>
</gene>
<dbReference type="InterPro" id="IPR005273">
    <property type="entry name" value="Ura-DNA_glyco_family4"/>
</dbReference>
<evidence type="ECO:0000256" key="4">
    <source>
        <dbReference type="ARBA" id="ARBA00019403"/>
    </source>
</evidence>
<dbReference type="EC" id="3.2.2.27" evidence="3"/>
<accession>A0A9W5YFG3</accession>
<evidence type="ECO:0000256" key="10">
    <source>
        <dbReference type="ARBA" id="ARBA00023014"/>
    </source>
</evidence>
<keyword evidence="9" id="KW-0408">Iron</keyword>
<dbReference type="InterPro" id="IPR051536">
    <property type="entry name" value="UDG_Type-4/5"/>
</dbReference>
<dbReference type="EMBL" id="BRLB01000008">
    <property type="protein sequence ID" value="GKX30223.1"/>
    <property type="molecule type" value="Genomic_DNA"/>
</dbReference>
<keyword evidence="11" id="KW-0234">DNA repair</keyword>
<evidence type="ECO:0000256" key="9">
    <source>
        <dbReference type="ARBA" id="ARBA00023004"/>
    </source>
</evidence>
<keyword evidence="5" id="KW-0004">4Fe-4S</keyword>
<evidence type="ECO:0000256" key="3">
    <source>
        <dbReference type="ARBA" id="ARBA00012030"/>
    </source>
</evidence>
<dbReference type="GO" id="GO:0046872">
    <property type="term" value="F:metal ion binding"/>
    <property type="evidence" value="ECO:0007669"/>
    <property type="project" value="UniProtKB-KW"/>
</dbReference>
<dbReference type="InterPro" id="IPR036895">
    <property type="entry name" value="Uracil-DNA_glycosylase-like_sf"/>
</dbReference>
<evidence type="ECO:0000259" key="12">
    <source>
        <dbReference type="SMART" id="SM00986"/>
    </source>
</evidence>
<comment type="similarity">
    <text evidence="2">Belongs to the uracil-DNA glycosylase (UDG) superfamily. Type 4 (UDGa) family.</text>
</comment>
<dbReference type="CDD" id="cd10030">
    <property type="entry name" value="UDG-F4_TTUDGA_SPO1dp_like"/>
    <property type="match status" value="1"/>
</dbReference>
<keyword evidence="10" id="KW-0411">Iron-sulfur</keyword>
<dbReference type="SMART" id="SM00987">
    <property type="entry name" value="UreE_C"/>
    <property type="match status" value="1"/>
</dbReference>
<protein>
    <recommendedName>
        <fullName evidence="4">Type-4 uracil-DNA glycosylase</fullName>
        <ecNumber evidence="3">3.2.2.27</ecNumber>
    </recommendedName>
</protein>
<evidence type="ECO:0000256" key="8">
    <source>
        <dbReference type="ARBA" id="ARBA00022801"/>
    </source>
</evidence>
<sequence>MLDWNELEKICNNCTRCDLYKTRHHMVFGKGDINTNLMFIGEGPGEQEDLTGTPFVGKSGQLFDKILKAVDISREEIYIANIVKCRPPRNRNPLETEKKACLPYLRYQVKLIHPKIIVCLGRVSAQCIINKNFRITREHGTWVDRKGYYLTATYHPSALLRDPSKKRDAWEDFKKIKEKYLEISQKENETT</sequence>
<keyword evidence="8" id="KW-0378">Hydrolase</keyword>
<evidence type="ECO:0000313" key="13">
    <source>
        <dbReference type="EMBL" id="GKX30223.1"/>
    </source>
</evidence>
<dbReference type="RefSeq" id="WP_281816226.1">
    <property type="nucleotide sequence ID" value="NZ_BRLB01000008.1"/>
</dbReference>
<dbReference type="Pfam" id="PF03167">
    <property type="entry name" value="UDG"/>
    <property type="match status" value="1"/>
</dbReference>
<evidence type="ECO:0000256" key="6">
    <source>
        <dbReference type="ARBA" id="ARBA00022723"/>
    </source>
</evidence>
<evidence type="ECO:0000313" key="14">
    <source>
        <dbReference type="Proteomes" id="UP001144256"/>
    </source>
</evidence>
<feature type="domain" description="Uracil-DNA glycosylase-like" evidence="12">
    <location>
        <begin position="28"/>
        <end position="174"/>
    </location>
</feature>
<keyword evidence="7" id="KW-0227">DNA damage</keyword>
<keyword evidence="14" id="KW-1185">Reference proteome</keyword>
<dbReference type="NCBIfam" id="TIGR00758">
    <property type="entry name" value="UDG_fam4"/>
    <property type="match status" value="1"/>
</dbReference>
<dbReference type="InterPro" id="IPR005122">
    <property type="entry name" value="Uracil-DNA_glycosylase-like"/>
</dbReference>
<reference evidence="13" key="1">
    <citation type="submission" date="2022-06" db="EMBL/GenBank/DDBJ databases">
        <title>Vallitalea longa sp. nov., an anaerobic bacterium isolated from marine sediment.</title>
        <authorList>
            <person name="Hirano S."/>
            <person name="Terahara T."/>
            <person name="Mori K."/>
            <person name="Hamada M."/>
            <person name="Matsumoto R."/>
            <person name="Kobayashi T."/>
        </authorList>
    </citation>
    <scope>NUCLEOTIDE SEQUENCE</scope>
    <source>
        <strain evidence="13">SH18-1</strain>
    </source>
</reference>
<dbReference type="PANTHER" id="PTHR33693:SF1">
    <property type="entry name" value="TYPE-4 URACIL-DNA GLYCOSYLASE"/>
    <property type="match status" value="1"/>
</dbReference>
<dbReference type="AlphaFoldDB" id="A0A9W5YFG3"/>
<evidence type="ECO:0000256" key="2">
    <source>
        <dbReference type="ARBA" id="ARBA00006521"/>
    </source>
</evidence>
<dbReference type="SUPFAM" id="SSF52141">
    <property type="entry name" value="Uracil-DNA glycosylase-like"/>
    <property type="match status" value="1"/>
</dbReference>
<dbReference type="Proteomes" id="UP001144256">
    <property type="component" value="Unassembled WGS sequence"/>
</dbReference>
<comment type="caution">
    <text evidence="13">The sequence shown here is derived from an EMBL/GenBank/DDBJ whole genome shotgun (WGS) entry which is preliminary data.</text>
</comment>
<name>A0A9W5YFG3_9FIRM</name>
<evidence type="ECO:0000256" key="1">
    <source>
        <dbReference type="ARBA" id="ARBA00001400"/>
    </source>
</evidence>